<evidence type="ECO:0000313" key="1">
    <source>
        <dbReference type="EMBL" id="KAG1528464.1"/>
    </source>
</evidence>
<reference evidence="1 2" key="1">
    <citation type="journal article" date="2020" name="Microb. Genom.">
        <title>Genetic diversity of clinical and environmental Mucorales isolates obtained from an investigation of mucormycosis cases among solid organ transplant recipients.</title>
        <authorList>
            <person name="Nguyen M.H."/>
            <person name="Kaul D."/>
            <person name="Muto C."/>
            <person name="Cheng S.J."/>
            <person name="Richter R.A."/>
            <person name="Bruno V.M."/>
            <person name="Liu G."/>
            <person name="Beyhan S."/>
            <person name="Sundermann A.J."/>
            <person name="Mounaud S."/>
            <person name="Pasculle A.W."/>
            <person name="Nierman W.C."/>
            <person name="Driscoll E."/>
            <person name="Cumbie R."/>
            <person name="Clancy C.J."/>
            <person name="Dupont C.L."/>
        </authorList>
    </citation>
    <scope>NUCLEOTIDE SEQUENCE [LARGE SCALE GENOMIC DNA]</scope>
    <source>
        <strain evidence="1 2">GL24</strain>
    </source>
</reference>
<dbReference type="EMBL" id="JAANIU010016526">
    <property type="protein sequence ID" value="KAG1528464.1"/>
    <property type="molecule type" value="Genomic_DNA"/>
</dbReference>
<accession>A0A9P6XMS7</accession>
<comment type="caution">
    <text evidence="1">The sequence shown here is derived from an EMBL/GenBank/DDBJ whole genome shotgun (WGS) entry which is preliminary data.</text>
</comment>
<keyword evidence="2" id="KW-1185">Reference proteome</keyword>
<sequence length="70" mass="7848">MHDARCDVAPHGVRPQPGAGLLERMQERRFSSVPRVDRIEPLSAQGHQHDGCQAYQPHHRASIAEISLDQ</sequence>
<gene>
    <name evidence="1" type="ORF">G6F50_018240</name>
</gene>
<dbReference type="AlphaFoldDB" id="A0A9P6XMS7"/>
<proteinExistence type="predicted"/>
<dbReference type="Proteomes" id="UP000740926">
    <property type="component" value="Unassembled WGS sequence"/>
</dbReference>
<protein>
    <submittedName>
        <fullName evidence="1">Uncharacterized protein</fullName>
    </submittedName>
</protein>
<organism evidence="1 2">
    <name type="scientific">Rhizopus delemar</name>
    <dbReference type="NCBI Taxonomy" id="936053"/>
    <lineage>
        <taxon>Eukaryota</taxon>
        <taxon>Fungi</taxon>
        <taxon>Fungi incertae sedis</taxon>
        <taxon>Mucoromycota</taxon>
        <taxon>Mucoromycotina</taxon>
        <taxon>Mucoromycetes</taxon>
        <taxon>Mucorales</taxon>
        <taxon>Mucorineae</taxon>
        <taxon>Rhizopodaceae</taxon>
        <taxon>Rhizopus</taxon>
    </lineage>
</organism>
<evidence type="ECO:0000313" key="2">
    <source>
        <dbReference type="Proteomes" id="UP000740926"/>
    </source>
</evidence>
<name>A0A9P6XMS7_9FUNG</name>